<dbReference type="OrthoDB" id="6932441at2759"/>
<dbReference type="RefSeq" id="XP_028035060.1">
    <property type="nucleotide sequence ID" value="XM_028179259.1"/>
</dbReference>
<organism evidence="4 7">
    <name type="scientific">Bombyx mandarina</name>
    <name type="common">Wild silk moth</name>
    <name type="synonym">Wild silkworm</name>
    <dbReference type="NCBI Taxonomy" id="7092"/>
    <lineage>
        <taxon>Eukaryota</taxon>
        <taxon>Metazoa</taxon>
        <taxon>Ecdysozoa</taxon>
        <taxon>Arthropoda</taxon>
        <taxon>Hexapoda</taxon>
        <taxon>Insecta</taxon>
        <taxon>Pterygota</taxon>
        <taxon>Neoptera</taxon>
        <taxon>Endopterygota</taxon>
        <taxon>Lepidoptera</taxon>
        <taxon>Glossata</taxon>
        <taxon>Ditrysia</taxon>
        <taxon>Bombycoidea</taxon>
        <taxon>Bombycidae</taxon>
        <taxon>Bombycinae</taxon>
        <taxon>Bombyx</taxon>
    </lineage>
</organism>
<proteinExistence type="predicted"/>
<evidence type="ECO:0000313" key="5">
    <source>
        <dbReference type="RefSeq" id="XP_028035058.1"/>
    </source>
</evidence>
<feature type="region of interest" description="Disordered" evidence="2">
    <location>
        <begin position="1"/>
        <end position="64"/>
    </location>
</feature>
<evidence type="ECO:0000259" key="3">
    <source>
        <dbReference type="PROSITE" id="PS50157"/>
    </source>
</evidence>
<keyword evidence="1" id="KW-0862">Zinc</keyword>
<protein>
    <submittedName>
        <fullName evidence="5 6">Uncharacterized protein LOC114246634</fullName>
    </submittedName>
</protein>
<dbReference type="InterPro" id="IPR013087">
    <property type="entry name" value="Znf_C2H2_type"/>
</dbReference>
<dbReference type="GO" id="GO:0008270">
    <property type="term" value="F:zinc ion binding"/>
    <property type="evidence" value="ECO:0007669"/>
    <property type="project" value="UniProtKB-KW"/>
</dbReference>
<name>A0A6J2JZM0_BOMMA</name>
<keyword evidence="4" id="KW-1185">Reference proteome</keyword>
<gene>
    <name evidence="5 6 7" type="primary">LOC114246634</name>
</gene>
<dbReference type="AlphaFoldDB" id="A0A6J2JZM0"/>
<accession>A0A6J2JZM0</accession>
<keyword evidence="1" id="KW-0479">Metal-binding</keyword>
<dbReference type="GeneID" id="114246634"/>
<feature type="compositionally biased region" description="Polar residues" evidence="2">
    <location>
        <begin position="265"/>
        <end position="274"/>
    </location>
</feature>
<evidence type="ECO:0000256" key="2">
    <source>
        <dbReference type="SAM" id="MobiDB-lite"/>
    </source>
</evidence>
<dbReference type="RefSeq" id="XP_028035058.1">
    <property type="nucleotide sequence ID" value="XM_028179257.1"/>
</dbReference>
<feature type="region of interest" description="Disordered" evidence="2">
    <location>
        <begin position="253"/>
        <end position="274"/>
    </location>
</feature>
<dbReference type="PROSITE" id="PS50157">
    <property type="entry name" value="ZINC_FINGER_C2H2_2"/>
    <property type="match status" value="1"/>
</dbReference>
<evidence type="ECO:0000313" key="6">
    <source>
        <dbReference type="RefSeq" id="XP_028035059.1"/>
    </source>
</evidence>
<feature type="compositionally biased region" description="Basic and acidic residues" evidence="2">
    <location>
        <begin position="53"/>
        <end position="64"/>
    </location>
</feature>
<dbReference type="RefSeq" id="XP_028035059.1">
    <property type="nucleotide sequence ID" value="XM_028179258.1"/>
</dbReference>
<evidence type="ECO:0000313" key="7">
    <source>
        <dbReference type="RefSeq" id="XP_028035060.1"/>
    </source>
</evidence>
<sequence length="458" mass="52647">MSKNYTKSKPQKQPRAESSQSKLKMKKPPEIQQNDPGKTVTQPRLKRSPKQLKNVDKNPEYYPEKVKRTKPVKKIIMKPKSTLKVIGGIRKRKLENPVRGSHLTMESNSDWEADRAIQEAELAWNSDEDLLEILTCPSPVWWEDPPDDQYSEDPIPIKTRLNSNKSKSNCSGQNKETINLKINIDRNNKKFIEKRSKLENILGNIKTKVCNSEADVITSEEEPLIFNDDLAKDFENIKIPIAGEDAVRSAVPRSLPPLKRRPAKNSPQDSISDRNITFLDDSDMKATDDVTAVINDRCQSDGVMREIESNLDEFLDDSLVTIYKIMSNDRKHNRMENNNKANKINEYYKKRKNSKILKKKNTSAITKKCVYCKMDVKHIKNNSVCMICKNIIVDACKCQPLVSGLQYCSCSTTYAYKCKLCEYTTLVIGEMRKHLNVHESSKQAIKRSWKRFCIAVKR</sequence>
<evidence type="ECO:0000256" key="1">
    <source>
        <dbReference type="PROSITE-ProRule" id="PRU00042"/>
    </source>
</evidence>
<feature type="domain" description="C2H2-type" evidence="3">
    <location>
        <begin position="416"/>
        <end position="443"/>
    </location>
</feature>
<dbReference type="KEGG" id="bman:114246634"/>
<feature type="compositionally biased region" description="Polar residues" evidence="2">
    <location>
        <begin position="31"/>
        <end position="42"/>
    </location>
</feature>
<dbReference type="Proteomes" id="UP000504629">
    <property type="component" value="Unplaced"/>
</dbReference>
<reference evidence="5 6" key="1">
    <citation type="submission" date="2025-04" db="UniProtKB">
        <authorList>
            <consortium name="RefSeq"/>
        </authorList>
    </citation>
    <scope>IDENTIFICATION</scope>
    <source>
        <tissue evidence="5 6">Silk gland</tissue>
    </source>
</reference>
<keyword evidence="1" id="KW-0863">Zinc-finger</keyword>
<evidence type="ECO:0000313" key="4">
    <source>
        <dbReference type="Proteomes" id="UP000504629"/>
    </source>
</evidence>